<feature type="transmembrane region" description="Helical" evidence="15">
    <location>
        <begin position="198"/>
        <end position="220"/>
    </location>
</feature>
<protein>
    <recommendedName>
        <fullName evidence="2">chitin synthase</fullName>
        <ecNumber evidence="2">2.4.1.16</ecNumber>
    </recommendedName>
</protein>
<feature type="transmembrane region" description="Helical" evidence="15">
    <location>
        <begin position="232"/>
        <end position="250"/>
    </location>
</feature>
<feature type="transmembrane region" description="Helical" evidence="15">
    <location>
        <begin position="936"/>
        <end position="960"/>
    </location>
</feature>
<evidence type="ECO:0000256" key="10">
    <source>
        <dbReference type="ARBA" id="ARBA00023180"/>
    </source>
</evidence>
<feature type="transmembrane region" description="Helical" evidence="15">
    <location>
        <begin position="998"/>
        <end position="1017"/>
    </location>
</feature>
<keyword evidence="17" id="KW-1185">Reference proteome</keyword>
<evidence type="ECO:0000256" key="5">
    <source>
        <dbReference type="ARBA" id="ARBA00022679"/>
    </source>
</evidence>
<dbReference type="InterPro" id="IPR004835">
    <property type="entry name" value="Chitin_synth"/>
</dbReference>
<dbReference type="SUPFAM" id="SSF53448">
    <property type="entry name" value="Nucleotide-diphospho-sugar transferases"/>
    <property type="match status" value="1"/>
</dbReference>
<evidence type="ECO:0000256" key="11">
    <source>
        <dbReference type="ARBA" id="ARBA00046329"/>
    </source>
</evidence>
<reference evidence="16" key="2">
    <citation type="submission" date="2023-03" db="EMBL/GenBank/DDBJ databases">
        <authorList>
            <person name="Inwood S.N."/>
            <person name="Skelly J.G."/>
            <person name="Guhlin J."/>
            <person name="Harrop T.W.R."/>
            <person name="Goldson S.G."/>
            <person name="Dearden P.K."/>
        </authorList>
    </citation>
    <scope>NUCLEOTIDE SEQUENCE</scope>
    <source>
        <strain evidence="16">Lincoln</strain>
        <tissue evidence="16">Whole body</tissue>
    </source>
</reference>
<dbReference type="Proteomes" id="UP001168972">
    <property type="component" value="Unassembled WGS sequence"/>
</dbReference>
<dbReference type="CDD" id="cd04190">
    <property type="entry name" value="Chitin_synth_C"/>
    <property type="match status" value="1"/>
</dbReference>
<feature type="transmembrane region" description="Helical" evidence="15">
    <location>
        <begin position="139"/>
        <end position="161"/>
    </location>
</feature>
<evidence type="ECO:0000256" key="6">
    <source>
        <dbReference type="ARBA" id="ARBA00022692"/>
    </source>
</evidence>
<feature type="transmembrane region" description="Helical" evidence="15">
    <location>
        <begin position="167"/>
        <end position="186"/>
    </location>
</feature>
<keyword evidence="9 15" id="KW-0472">Membrane</keyword>
<evidence type="ECO:0000256" key="2">
    <source>
        <dbReference type="ARBA" id="ARBA00012543"/>
    </source>
</evidence>
<comment type="catalytic activity">
    <reaction evidence="12">
        <text>[(1-&gt;4)-N-acetyl-beta-D-glucosaminyl](n) + UDP-N-acetyl-alpha-D-glucosamine = [(1-&gt;4)-N-acetyl-beta-D-glucosaminyl](n+1) + UDP + H(+)</text>
        <dbReference type="Rhea" id="RHEA:16637"/>
        <dbReference type="Rhea" id="RHEA-COMP:9593"/>
        <dbReference type="Rhea" id="RHEA-COMP:9595"/>
        <dbReference type="ChEBI" id="CHEBI:15378"/>
        <dbReference type="ChEBI" id="CHEBI:17029"/>
        <dbReference type="ChEBI" id="CHEBI:57705"/>
        <dbReference type="ChEBI" id="CHEBI:58223"/>
        <dbReference type="EC" id="2.4.1.16"/>
    </reaction>
</comment>
<feature type="transmembrane region" description="Helical" evidence="15">
    <location>
        <begin position="344"/>
        <end position="363"/>
    </location>
</feature>
<keyword evidence="7 15" id="KW-1133">Transmembrane helix</keyword>
<dbReference type="Gene3D" id="3.90.550.10">
    <property type="entry name" value="Spore Coat Polysaccharide Biosynthesis Protein SpsA, Chain A"/>
    <property type="match status" value="1"/>
</dbReference>
<comment type="similarity">
    <text evidence="11">Belongs to the chitin synthase family. Class IV subfamily.</text>
</comment>
<comment type="caution">
    <text evidence="16">The sequence shown here is derived from an EMBL/GenBank/DDBJ whole genome shotgun (WGS) entry which is preliminary data.</text>
</comment>
<evidence type="ECO:0000313" key="17">
    <source>
        <dbReference type="Proteomes" id="UP001168972"/>
    </source>
</evidence>
<evidence type="ECO:0000256" key="9">
    <source>
        <dbReference type="ARBA" id="ARBA00023136"/>
    </source>
</evidence>
<feature type="transmembrane region" description="Helical" evidence="15">
    <location>
        <begin position="70"/>
        <end position="93"/>
    </location>
</feature>
<accession>A0AA39F3Y3</accession>
<evidence type="ECO:0000256" key="7">
    <source>
        <dbReference type="ARBA" id="ARBA00022989"/>
    </source>
</evidence>
<feature type="region of interest" description="Disordered" evidence="14">
    <location>
        <begin position="1438"/>
        <end position="1461"/>
    </location>
</feature>
<feature type="transmembrane region" description="Helical" evidence="15">
    <location>
        <begin position="966"/>
        <end position="986"/>
    </location>
</feature>
<feature type="region of interest" description="Disordered" evidence="14">
    <location>
        <begin position="14"/>
        <end position="33"/>
    </location>
</feature>
<keyword evidence="6 15" id="KW-0812">Transmembrane</keyword>
<keyword evidence="10" id="KW-0325">Glycoprotein</keyword>
<dbReference type="PANTHER" id="PTHR22914:SF14">
    <property type="entry name" value="CHITIN SYNTHASE"/>
    <property type="match status" value="1"/>
</dbReference>
<sequence length="1502" mass="174032">MDIHSDERQRKISYLAEFDESTSENENENTEEQEEIYGWDLFRSFPTKSKSGSAIDNTLYERILQIIKSLTYLIIFTMVLGGNILSKCTILLMTSQIGRKEPLFYCEYNEPEKRPEERKLLVIIPEEGRLTKYPGIFDIFFNCLIDGIHVTALVILFLIVIPQYNSIQAVIIISSMCFIPTLLSLLSRNRQQGSFAKFIFMICGDVTILIIQIGIILTFSLLSSDIDSKARWMLPFSLILSSCRWWSNYISPKCQIKFIRFLWQTKERLELSRGILQGISAIWRMLVFFFMSIIIINWQEIEIDKYFQSFPGVIIYNVTLNEVRNNSDEIPEQKPVGVFTTNSTTLFIILLINGAASFLSYSASKFSSQTLMQRFGFALPSILTLPITLVLIFSLSFLRWENVCAMHEIMPDYIFFNSPQNSPGIWSEWQYWIWFLQLLSCTWTTVHIWMPHCERLATADRIFAVPSYDSLIVDQSLMLNRRKYEAIDDTSDQNFVRKNMKNYSDYTSGNSSTEIKSSDRVTKVYACATMWHELEAEMELFINSILRLDLHQSAMRFTQKRYKIQVDDYFELETHIFFDDAFQCMHGCEDNCDHDENETHVNDYVKSLIETMKSSVERMGMLPIPPMKYPAPYGGRLEWLLPGQTHLIVHLKDKNKIRHRKRWSQVMYMYYLLGYRLIDQPIHINRKATIAENTYILTLDGDIDFRPTAVKVLLHLMKRDKELGAACGRIHPIGTGPMVWFQKFEYAIGHWLQKSTEHTIGSVLCSPGCFSLFRAKALMEDNVMRKYATRSTDARHYIQYDQGEDRWLCTLILQSGYRVEYSAASDSYTHAPETFNEFYNQRRRWIPSTIANIFDLLNSSKETRKVNENISWLYVAYQWALMGSTILGPGTIFLMLIGALVAAFRIDNWTSLYYNIIPITIFVIVCFVCKPKTQLIVAAVISAYYGLVMIVVLVGIMIQIAEDGWVAPSTILFFVVASQIVIAGLLHPQEWSCLLCGIIYYVTVPSMYMLLIIYSIFNVHDVTWGTRESRIPLTQKIGFEINEDELIKPSNDPNVINTKGSIDFSLAGLFRCMLCTQNQQSDEMNKLEIIAKSLNQISSRLNALEENSEIKNNQVDDNCNEQELCKQFTELNNDEEYNKICDDNLEVNSNASCVSINETVNNTKSINFLVNPHWIQDPDIRKGGIEFLSREEELFWNRLIKKYLYPLDMDKRKIEKMEDALKKLRNENIFKFFMLNALFVLTVLLMQLNKETLHLEWPLGTSYNITYRSDMMEVHLAKDYLQLEPIGCLFIGGFLAILFIQFIAMLFHRYNTFLHLLSNTHLKLNCCTKAKDLPEDKVLETHVKDIVDGLQRLAEENGIADWKQAQLSRITSPKKRQTVHTLIENHDKKQRAPTNFHTVFRQNLSDNPGNSRLTSTGISQNLIKALNRRRTTLIAKQKDAPQQEKDTTTINKNGNSSKNCDNEKLYTYHNRAFVDDDSDDVKNGILSRRHSQVKFSNINENV</sequence>
<keyword evidence="5" id="KW-0808">Transferase</keyword>
<feature type="coiled-coil region" evidence="13">
    <location>
        <begin position="1087"/>
        <end position="1114"/>
    </location>
</feature>
<feature type="compositionally biased region" description="Polar residues" evidence="14">
    <location>
        <begin position="1448"/>
        <end position="1459"/>
    </location>
</feature>
<dbReference type="InterPro" id="IPR029044">
    <property type="entry name" value="Nucleotide-diphossugar_trans"/>
</dbReference>
<organism evidence="16 17">
    <name type="scientific">Microctonus hyperodae</name>
    <name type="common">Parasitoid wasp</name>
    <dbReference type="NCBI Taxonomy" id="165561"/>
    <lineage>
        <taxon>Eukaryota</taxon>
        <taxon>Metazoa</taxon>
        <taxon>Ecdysozoa</taxon>
        <taxon>Arthropoda</taxon>
        <taxon>Hexapoda</taxon>
        <taxon>Insecta</taxon>
        <taxon>Pterygota</taxon>
        <taxon>Neoptera</taxon>
        <taxon>Endopterygota</taxon>
        <taxon>Hymenoptera</taxon>
        <taxon>Apocrita</taxon>
        <taxon>Ichneumonoidea</taxon>
        <taxon>Braconidae</taxon>
        <taxon>Euphorinae</taxon>
        <taxon>Microctonus</taxon>
    </lineage>
</organism>
<keyword evidence="4" id="KW-0328">Glycosyltransferase</keyword>
<feature type="compositionally biased region" description="Basic and acidic residues" evidence="14">
    <location>
        <begin position="1438"/>
        <end position="1447"/>
    </location>
</feature>
<feature type="transmembrane region" description="Helical" evidence="15">
    <location>
        <begin position="1229"/>
        <end position="1248"/>
    </location>
</feature>
<keyword evidence="8 13" id="KW-0175">Coiled coil</keyword>
<name>A0AA39F3Y3_MICHY</name>
<dbReference type="EMBL" id="JAQQBR010001833">
    <property type="protein sequence ID" value="KAK0162509.1"/>
    <property type="molecule type" value="Genomic_DNA"/>
</dbReference>
<evidence type="ECO:0000256" key="4">
    <source>
        <dbReference type="ARBA" id="ARBA00022676"/>
    </source>
</evidence>
<dbReference type="GO" id="GO:0006031">
    <property type="term" value="P:chitin biosynthetic process"/>
    <property type="evidence" value="ECO:0007669"/>
    <property type="project" value="TreeGrafter"/>
</dbReference>
<feature type="transmembrane region" description="Helical" evidence="15">
    <location>
        <begin position="912"/>
        <end position="929"/>
    </location>
</feature>
<feature type="transmembrane region" description="Helical" evidence="15">
    <location>
        <begin position="886"/>
        <end position="906"/>
    </location>
</feature>
<feature type="transmembrane region" description="Helical" evidence="15">
    <location>
        <begin position="375"/>
        <end position="398"/>
    </location>
</feature>
<feature type="transmembrane region" description="Helical" evidence="15">
    <location>
        <begin position="271"/>
        <end position="296"/>
    </location>
</feature>
<gene>
    <name evidence="16" type="ORF">PV327_006282</name>
</gene>
<dbReference type="EC" id="2.4.1.16" evidence="2"/>
<dbReference type="FunFam" id="3.90.550.10:FF:000139">
    <property type="entry name" value="Chitin synthase 8"/>
    <property type="match status" value="1"/>
</dbReference>
<evidence type="ECO:0000256" key="1">
    <source>
        <dbReference type="ARBA" id="ARBA00004651"/>
    </source>
</evidence>
<feature type="compositionally biased region" description="Acidic residues" evidence="14">
    <location>
        <begin position="17"/>
        <end position="33"/>
    </location>
</feature>
<evidence type="ECO:0000256" key="12">
    <source>
        <dbReference type="ARBA" id="ARBA00048014"/>
    </source>
</evidence>
<evidence type="ECO:0000256" key="13">
    <source>
        <dbReference type="SAM" id="Coils"/>
    </source>
</evidence>
<keyword evidence="3" id="KW-1003">Cell membrane</keyword>
<proteinExistence type="inferred from homology"/>
<dbReference type="PANTHER" id="PTHR22914">
    <property type="entry name" value="CHITIN SYNTHASE"/>
    <property type="match status" value="1"/>
</dbReference>
<evidence type="ECO:0000256" key="14">
    <source>
        <dbReference type="SAM" id="MobiDB-lite"/>
    </source>
</evidence>
<evidence type="ECO:0000256" key="8">
    <source>
        <dbReference type="ARBA" id="ARBA00023054"/>
    </source>
</evidence>
<feature type="transmembrane region" description="Helical" evidence="15">
    <location>
        <begin position="1286"/>
        <end position="1307"/>
    </location>
</feature>
<dbReference type="Pfam" id="PF03142">
    <property type="entry name" value="Chitin_synth_2"/>
    <property type="match status" value="1"/>
</dbReference>
<dbReference type="GO" id="GO:0005886">
    <property type="term" value="C:plasma membrane"/>
    <property type="evidence" value="ECO:0007669"/>
    <property type="project" value="UniProtKB-SubCell"/>
</dbReference>
<comment type="subcellular location">
    <subcellularLocation>
        <location evidence="1">Cell membrane</location>
        <topology evidence="1">Multi-pass membrane protein</topology>
    </subcellularLocation>
</comment>
<evidence type="ECO:0000256" key="3">
    <source>
        <dbReference type="ARBA" id="ARBA00022475"/>
    </source>
</evidence>
<evidence type="ECO:0000256" key="15">
    <source>
        <dbReference type="SAM" id="Phobius"/>
    </source>
</evidence>
<dbReference type="GO" id="GO:0004100">
    <property type="term" value="F:chitin synthase activity"/>
    <property type="evidence" value="ECO:0007669"/>
    <property type="project" value="UniProtKB-EC"/>
</dbReference>
<reference evidence="16" key="1">
    <citation type="journal article" date="2023" name="bioRxiv">
        <title>Scaffold-level genome assemblies of two parasitoid biocontrol wasps reveal the parthenogenesis mechanism and an associated novel virus.</title>
        <authorList>
            <person name="Inwood S."/>
            <person name="Skelly J."/>
            <person name="Guhlin J."/>
            <person name="Harrop T."/>
            <person name="Goldson S."/>
            <person name="Dearden P."/>
        </authorList>
    </citation>
    <scope>NUCLEOTIDE SEQUENCE</scope>
    <source>
        <strain evidence="16">Lincoln</strain>
        <tissue evidence="16">Whole body</tissue>
    </source>
</reference>
<evidence type="ECO:0000313" key="16">
    <source>
        <dbReference type="EMBL" id="KAK0162509.1"/>
    </source>
</evidence>